<keyword evidence="1" id="KW-0812">Transmembrane</keyword>
<evidence type="ECO:0008006" key="4">
    <source>
        <dbReference type="Google" id="ProtNLM"/>
    </source>
</evidence>
<organism evidence="2 3">
    <name type="scientific">Candidatus Nomurabacteria bacterium GW2011_GWA2_41_25</name>
    <dbReference type="NCBI Taxonomy" id="1618736"/>
    <lineage>
        <taxon>Bacteria</taxon>
        <taxon>Candidatus Nomuraibacteriota</taxon>
    </lineage>
</organism>
<feature type="transmembrane region" description="Helical" evidence="1">
    <location>
        <begin position="223"/>
        <end position="241"/>
    </location>
</feature>
<feature type="transmembrane region" description="Helical" evidence="1">
    <location>
        <begin position="277"/>
        <end position="297"/>
    </location>
</feature>
<feature type="transmembrane region" description="Helical" evidence="1">
    <location>
        <begin position="127"/>
        <end position="146"/>
    </location>
</feature>
<dbReference type="SUPFAM" id="SSF103473">
    <property type="entry name" value="MFS general substrate transporter"/>
    <property type="match status" value="1"/>
</dbReference>
<comment type="caution">
    <text evidence="2">The sequence shown here is derived from an EMBL/GenBank/DDBJ whole genome shotgun (WGS) entry which is preliminary data.</text>
</comment>
<dbReference type="AlphaFoldDB" id="A0A0G0VUG1"/>
<gene>
    <name evidence="2" type="ORF">UU58_C0006G0016</name>
</gene>
<dbReference type="Proteomes" id="UP000034236">
    <property type="component" value="Unassembled WGS sequence"/>
</dbReference>
<feature type="transmembrane region" description="Helical" evidence="1">
    <location>
        <begin position="152"/>
        <end position="174"/>
    </location>
</feature>
<name>A0A0G0VUG1_9BACT</name>
<evidence type="ECO:0000256" key="1">
    <source>
        <dbReference type="SAM" id="Phobius"/>
    </source>
</evidence>
<evidence type="ECO:0000313" key="2">
    <source>
        <dbReference type="EMBL" id="KKS04490.1"/>
    </source>
</evidence>
<feature type="transmembrane region" description="Helical" evidence="1">
    <location>
        <begin position="7"/>
        <end position="27"/>
    </location>
</feature>
<dbReference type="Gene3D" id="1.20.1250.20">
    <property type="entry name" value="MFS general substrate transporter like domains"/>
    <property type="match status" value="2"/>
</dbReference>
<feature type="transmembrane region" description="Helical" evidence="1">
    <location>
        <begin position="195"/>
        <end position="217"/>
    </location>
</feature>
<feature type="transmembrane region" description="Helical" evidence="1">
    <location>
        <begin position="63"/>
        <end position="82"/>
    </location>
</feature>
<feature type="transmembrane region" description="Helical" evidence="1">
    <location>
        <begin position="318"/>
        <end position="337"/>
    </location>
</feature>
<accession>A0A0G0VUG1</accession>
<feature type="transmembrane region" description="Helical" evidence="1">
    <location>
        <begin position="253"/>
        <end position="271"/>
    </location>
</feature>
<sequence>MILRRIYIFFFTYMASMFFAQTLIVFWLSRNGFGFAELLIYYMVACLVALAGIFFFPKIKINAKYSIFGGILFSILQAFVLIKIFGSYQLYLSGLFSGLNIIFFWIPYNAMHFKFSHEDSRGLHSGMYYLITPILGITLQPLTGIVAEKFGFETVFLTGAAMYVVPIMLLRFLPSFDYTINVRNYFFENKFNWSTFFQGIMLRINYSFIPIFTLFFIKTPRQFGNFFGYLALMTAIASIINGHISDKMKDRKIFFYVFSVLAVASFLPLGFAENSYYWHIFAGIGSLSISLASPFWLTFNIDYYKDIGIERTMALRELFLNIGYFATLMIGLLVFYFTTSPKVSLITVSAICLFLPVVSYLQGVYVKK</sequence>
<protein>
    <recommendedName>
        <fullName evidence="4">Major facilitator superfamily (MFS) profile domain-containing protein</fullName>
    </recommendedName>
</protein>
<dbReference type="EMBL" id="LCBE01000006">
    <property type="protein sequence ID" value="KKS04490.1"/>
    <property type="molecule type" value="Genomic_DNA"/>
</dbReference>
<reference evidence="2 3" key="1">
    <citation type="journal article" date="2015" name="Nature">
        <title>rRNA introns, odd ribosomes, and small enigmatic genomes across a large radiation of phyla.</title>
        <authorList>
            <person name="Brown C.T."/>
            <person name="Hug L.A."/>
            <person name="Thomas B.C."/>
            <person name="Sharon I."/>
            <person name="Castelle C.J."/>
            <person name="Singh A."/>
            <person name="Wilkins M.J."/>
            <person name="Williams K.H."/>
            <person name="Banfield J.F."/>
        </authorList>
    </citation>
    <scope>NUCLEOTIDE SEQUENCE [LARGE SCALE GENOMIC DNA]</scope>
</reference>
<keyword evidence="1" id="KW-0472">Membrane</keyword>
<dbReference type="InterPro" id="IPR036259">
    <property type="entry name" value="MFS_trans_sf"/>
</dbReference>
<proteinExistence type="predicted"/>
<feature type="transmembrane region" description="Helical" evidence="1">
    <location>
        <begin position="88"/>
        <end position="106"/>
    </location>
</feature>
<evidence type="ECO:0000313" key="3">
    <source>
        <dbReference type="Proteomes" id="UP000034236"/>
    </source>
</evidence>
<keyword evidence="1" id="KW-1133">Transmembrane helix</keyword>
<feature type="transmembrane region" description="Helical" evidence="1">
    <location>
        <begin position="343"/>
        <end position="366"/>
    </location>
</feature>
<feature type="transmembrane region" description="Helical" evidence="1">
    <location>
        <begin position="39"/>
        <end position="56"/>
    </location>
</feature>